<dbReference type="Proteomes" id="UP000516380">
    <property type="component" value="Chromosome"/>
</dbReference>
<dbReference type="AlphaFoldDB" id="A0A7G1I663"/>
<gene>
    <name evidence="2" type="ORF">NIIDMKKI_04380</name>
</gene>
<name>A0A7G1I663_MYCKA</name>
<evidence type="ECO:0000313" key="2">
    <source>
        <dbReference type="EMBL" id="BCI85232.1"/>
    </source>
</evidence>
<keyword evidence="3" id="KW-1185">Reference proteome</keyword>
<feature type="region of interest" description="Disordered" evidence="1">
    <location>
        <begin position="1"/>
        <end position="48"/>
    </location>
</feature>
<protein>
    <submittedName>
        <fullName evidence="2">Uncharacterized protein</fullName>
    </submittedName>
</protein>
<reference evidence="2 3" key="1">
    <citation type="submission" date="2020-07" db="EMBL/GenBank/DDBJ databases">
        <title>Mycobacterium kansasii (former subtype) with zoonotic potential isolated from diseased indoor pet cat, Japan.</title>
        <authorList>
            <person name="Fukano H."/>
            <person name="Terazono T."/>
            <person name="Hoshino Y."/>
        </authorList>
    </citation>
    <scope>NUCLEOTIDE SEQUENCE [LARGE SCALE GENOMIC DNA]</scope>
    <source>
        <strain evidence="2 3">Kuro-I</strain>
    </source>
</reference>
<sequence>MCQRSAKPGRRRNGLLTPAPPAADLGTADPADEEIPTINPHNPYDADVATPEDLDGVLANLKARVAAVERSQADYRSMVEAIKAFGETQQLLADVLRGYAGEMRATADDSNQRIRSLETSTAEIKNLLTRALER</sequence>
<proteinExistence type="predicted"/>
<organism evidence="2 3">
    <name type="scientific">Mycobacterium kansasii</name>
    <dbReference type="NCBI Taxonomy" id="1768"/>
    <lineage>
        <taxon>Bacteria</taxon>
        <taxon>Bacillati</taxon>
        <taxon>Actinomycetota</taxon>
        <taxon>Actinomycetes</taxon>
        <taxon>Mycobacteriales</taxon>
        <taxon>Mycobacteriaceae</taxon>
        <taxon>Mycobacterium</taxon>
    </lineage>
</organism>
<dbReference type="EMBL" id="AP023343">
    <property type="protein sequence ID" value="BCI85232.1"/>
    <property type="molecule type" value="Genomic_DNA"/>
</dbReference>
<evidence type="ECO:0000313" key="3">
    <source>
        <dbReference type="Proteomes" id="UP000516380"/>
    </source>
</evidence>
<evidence type="ECO:0000256" key="1">
    <source>
        <dbReference type="SAM" id="MobiDB-lite"/>
    </source>
</evidence>
<accession>A0A7G1I663</accession>